<dbReference type="Proteomes" id="UP001172673">
    <property type="component" value="Unassembled WGS sequence"/>
</dbReference>
<comment type="caution">
    <text evidence="2">The sequence shown here is derived from an EMBL/GenBank/DDBJ whole genome shotgun (WGS) entry which is preliminary data.</text>
</comment>
<name>A0AA39CE36_9EURO</name>
<sequence>MPEAPGSGTEDLHKSYEPNPDPQQLTGHPGKAVDYEPYPEKSLKISSEHEAIVKAITSLYSGSASEQDMQVYAEKAIYDDPLSYCDTRYKIAGQWYGLPKIFNKLETKKVEVVKDTPTEIVWKQRHAYTLRGLNATKEVDSLVSVGLDDEGKVRYHKDMWNDKDYSHSGIGKLIKNMNGDHLTKITQPPESL</sequence>
<evidence type="ECO:0000313" key="2">
    <source>
        <dbReference type="EMBL" id="KAJ9604822.1"/>
    </source>
</evidence>
<keyword evidence="3" id="KW-1185">Reference proteome</keyword>
<feature type="region of interest" description="Disordered" evidence="1">
    <location>
        <begin position="1"/>
        <end position="39"/>
    </location>
</feature>
<evidence type="ECO:0000313" key="3">
    <source>
        <dbReference type="Proteomes" id="UP001172673"/>
    </source>
</evidence>
<reference evidence="2" key="1">
    <citation type="submission" date="2022-10" db="EMBL/GenBank/DDBJ databases">
        <title>Culturing micro-colonial fungi from biological soil crusts in the Mojave desert and describing Neophaeococcomyces mojavensis, and introducing the new genera and species Taxawa tesnikishii.</title>
        <authorList>
            <person name="Kurbessoian T."/>
            <person name="Stajich J.E."/>
        </authorList>
    </citation>
    <scope>NUCLEOTIDE SEQUENCE</scope>
    <source>
        <strain evidence="2">TK_41</strain>
    </source>
</reference>
<dbReference type="AlphaFoldDB" id="A0AA39CE36"/>
<dbReference type="PANTHER" id="PTHR34213:SF2">
    <property type="entry name" value="NUCLEAR TRANSPORT FACTOR 2 (NTF2) FAMILY PROTEIN"/>
    <property type="match status" value="1"/>
</dbReference>
<organism evidence="2 3">
    <name type="scientific">Cladophialophora chaetospira</name>
    <dbReference type="NCBI Taxonomy" id="386627"/>
    <lineage>
        <taxon>Eukaryota</taxon>
        <taxon>Fungi</taxon>
        <taxon>Dikarya</taxon>
        <taxon>Ascomycota</taxon>
        <taxon>Pezizomycotina</taxon>
        <taxon>Eurotiomycetes</taxon>
        <taxon>Chaetothyriomycetidae</taxon>
        <taxon>Chaetothyriales</taxon>
        <taxon>Herpotrichiellaceae</taxon>
        <taxon>Cladophialophora</taxon>
    </lineage>
</organism>
<dbReference type="EMBL" id="JAPDRK010000018">
    <property type="protein sequence ID" value="KAJ9604822.1"/>
    <property type="molecule type" value="Genomic_DNA"/>
</dbReference>
<proteinExistence type="predicted"/>
<accession>A0AA39CE36</accession>
<protein>
    <submittedName>
        <fullName evidence="2">Uncharacterized protein</fullName>
    </submittedName>
</protein>
<gene>
    <name evidence="2" type="ORF">H2200_010937</name>
</gene>
<dbReference type="PANTHER" id="PTHR34213">
    <property type="entry name" value="NUCLEAR TRANSPORT FACTOR 2 (NTF2) FAMILY PROTEIN"/>
    <property type="match status" value="1"/>
</dbReference>
<evidence type="ECO:0000256" key="1">
    <source>
        <dbReference type="SAM" id="MobiDB-lite"/>
    </source>
</evidence>